<dbReference type="InterPro" id="IPR000914">
    <property type="entry name" value="SBP_5_dom"/>
</dbReference>
<evidence type="ECO:0000256" key="4">
    <source>
        <dbReference type="SAM" id="SignalP"/>
    </source>
</evidence>
<evidence type="ECO:0000256" key="1">
    <source>
        <dbReference type="ARBA" id="ARBA00005695"/>
    </source>
</evidence>
<feature type="signal peptide" evidence="4">
    <location>
        <begin position="1"/>
        <end position="26"/>
    </location>
</feature>
<feature type="domain" description="Solute-binding protein family 5" evidence="5">
    <location>
        <begin position="285"/>
        <end position="665"/>
    </location>
</feature>
<dbReference type="AlphaFoldDB" id="A0A8I0DQI6"/>
<proteinExistence type="inferred from homology"/>
<feature type="chain" id="PRO_5034078905" evidence="4">
    <location>
        <begin position="27"/>
        <end position="753"/>
    </location>
</feature>
<comment type="similarity">
    <text evidence="1">Belongs to the bacterial solute-binding protein 5 family.</text>
</comment>
<protein>
    <submittedName>
        <fullName evidence="6">ABC transporter substrate-binding protein</fullName>
    </submittedName>
</protein>
<dbReference type="Pfam" id="PF00496">
    <property type="entry name" value="SBP_bac_5"/>
    <property type="match status" value="2"/>
</dbReference>
<dbReference type="InterPro" id="IPR039424">
    <property type="entry name" value="SBP_5"/>
</dbReference>
<organism evidence="6 7">
    <name type="scientific">Blautia segnis</name>
    <dbReference type="NCBI Taxonomy" id="2763030"/>
    <lineage>
        <taxon>Bacteria</taxon>
        <taxon>Bacillati</taxon>
        <taxon>Bacillota</taxon>
        <taxon>Clostridia</taxon>
        <taxon>Lachnospirales</taxon>
        <taxon>Lachnospiraceae</taxon>
        <taxon>Blautia</taxon>
    </lineage>
</organism>
<evidence type="ECO:0000259" key="5">
    <source>
        <dbReference type="Pfam" id="PF00496"/>
    </source>
</evidence>
<keyword evidence="2" id="KW-0813">Transport</keyword>
<dbReference type="RefSeq" id="WP_186900740.1">
    <property type="nucleotide sequence ID" value="NZ_JACOOT010000003.1"/>
</dbReference>
<dbReference type="GO" id="GO:1904680">
    <property type="term" value="F:peptide transmembrane transporter activity"/>
    <property type="evidence" value="ECO:0007669"/>
    <property type="project" value="TreeGrafter"/>
</dbReference>
<dbReference type="SUPFAM" id="SSF53850">
    <property type="entry name" value="Periplasmic binding protein-like II"/>
    <property type="match status" value="1"/>
</dbReference>
<dbReference type="PANTHER" id="PTHR30290">
    <property type="entry name" value="PERIPLASMIC BINDING COMPONENT OF ABC TRANSPORTER"/>
    <property type="match status" value="1"/>
</dbReference>
<evidence type="ECO:0000313" key="7">
    <source>
        <dbReference type="Proteomes" id="UP000652847"/>
    </source>
</evidence>
<evidence type="ECO:0000313" key="6">
    <source>
        <dbReference type="EMBL" id="MBC5649838.1"/>
    </source>
</evidence>
<evidence type="ECO:0000256" key="2">
    <source>
        <dbReference type="ARBA" id="ARBA00022448"/>
    </source>
</evidence>
<gene>
    <name evidence="6" type="ORF">H8S54_01545</name>
</gene>
<sequence length="753" mass="82912">MSKKKLMALLLTGVMAASTVSVPVFAEEAEGGSSDTPLVIGQTNFSEKFSGLFHETVPDQQIAENVGEYLFGSDRTGAIIYNGIEGETREYNGTDYTYTGLSDVTVTEGEDETVYNFKLREDVTFSDGEPLTADDLIFTYYVLSDTDYDGNATFYSTNIKGMKNYRLNSTAADSITDEDVANTLADMPDEVAARVKDELMVPLLTSEYEWAQTAWEDYADDYGVANGDEFFAMLYAKDENYSVDGKDQDTIINEIADQYGKDYLALAAAYGDEAFFDEDAATIASEYLVEQKTAAGEGEEVANIEGIKKLGDYEVEVTTDGFEATTIYQLGVIVEPMHYYGDASLYDYDNNQFGFTRGDLSAVRDKSNQPLGAGPYKFVKYENKTVYMEANENYYKGAPKTKYLQWRETSDADKIAGVEQGTIDLSDPSGSKSAFDQIKSINGNDELSGDKIIVNATDNLGYGYIGLNANTINVGGEPGSDASKNLRKALTTVLAVYRDVAIDSYYGDAASVINYPISNTSWAAPQKSDADYQVAYSVDVDGNPLYTDDMTDDEKFAAATQAALGFFEAAGYTVENGKVTAAPEGAKMSYEIIIGADGSGDHPSFAILTDAKAALESIGFTLDINDVTDSNIMWDALNAGTAEMWAAAWQATVDPDMYQVYHSASVKSNYYHINDETLDQDIIDARSTADQEYRKSVYKQCLDIILDWAVEIPIYQRQNCVIYSPERINADTFTKDVTTFYSWYNDITNIEMN</sequence>
<reference evidence="6 7" key="1">
    <citation type="submission" date="2020-08" db="EMBL/GenBank/DDBJ databases">
        <title>Genome public.</title>
        <authorList>
            <person name="Liu C."/>
            <person name="Sun Q."/>
        </authorList>
    </citation>
    <scope>NUCLEOTIDE SEQUENCE [LARGE SCALE GENOMIC DNA]</scope>
    <source>
        <strain evidence="6 7">BX17</strain>
    </source>
</reference>
<dbReference type="GO" id="GO:0015833">
    <property type="term" value="P:peptide transport"/>
    <property type="evidence" value="ECO:0007669"/>
    <property type="project" value="TreeGrafter"/>
</dbReference>
<keyword evidence="3 4" id="KW-0732">Signal</keyword>
<dbReference type="CDD" id="cd00995">
    <property type="entry name" value="PBP2_NikA_DppA_OppA_like"/>
    <property type="match status" value="1"/>
</dbReference>
<dbReference type="PANTHER" id="PTHR30290:SF9">
    <property type="entry name" value="OLIGOPEPTIDE-BINDING PROTEIN APPA"/>
    <property type="match status" value="1"/>
</dbReference>
<dbReference type="EMBL" id="JACOOT010000003">
    <property type="protein sequence ID" value="MBC5649838.1"/>
    <property type="molecule type" value="Genomic_DNA"/>
</dbReference>
<evidence type="ECO:0000256" key="3">
    <source>
        <dbReference type="ARBA" id="ARBA00022729"/>
    </source>
</evidence>
<feature type="domain" description="Solute-binding protein family 5" evidence="5">
    <location>
        <begin position="108"/>
        <end position="191"/>
    </location>
</feature>
<accession>A0A8I0DQI6</accession>
<comment type="caution">
    <text evidence="6">The sequence shown here is derived from an EMBL/GenBank/DDBJ whole genome shotgun (WGS) entry which is preliminary data.</text>
</comment>
<dbReference type="Gene3D" id="3.10.105.10">
    <property type="entry name" value="Dipeptide-binding Protein, Domain 3"/>
    <property type="match status" value="1"/>
</dbReference>
<dbReference type="Gene3D" id="3.40.190.10">
    <property type="entry name" value="Periplasmic binding protein-like II"/>
    <property type="match status" value="2"/>
</dbReference>
<dbReference type="Proteomes" id="UP000652847">
    <property type="component" value="Unassembled WGS sequence"/>
</dbReference>
<name>A0A8I0DQI6_9FIRM</name>
<keyword evidence="7" id="KW-1185">Reference proteome</keyword>